<comment type="subcellular location">
    <subcellularLocation>
        <location evidence="1">Membrane</location>
    </subcellularLocation>
</comment>
<dbReference type="PANTHER" id="PTHR12668:SF43">
    <property type="entry name" value="TRANSMEMBRANE PROTEIN 14 HOMOLOG"/>
    <property type="match status" value="1"/>
</dbReference>
<dbReference type="GO" id="GO:0015245">
    <property type="term" value="F:fatty acid transmembrane transporter activity"/>
    <property type="evidence" value="ECO:0007669"/>
    <property type="project" value="TreeGrafter"/>
</dbReference>
<proteinExistence type="inferred from homology"/>
<evidence type="ECO:0000313" key="7">
    <source>
        <dbReference type="EMBL" id="KFM25474.1"/>
    </source>
</evidence>
<dbReference type="eggNOG" id="KOG4267">
    <property type="taxonomic scope" value="Eukaryota"/>
</dbReference>
<gene>
    <name evidence="7" type="ORF">F751_0501</name>
</gene>
<dbReference type="Proteomes" id="UP000028924">
    <property type="component" value="Unassembled WGS sequence"/>
</dbReference>
<dbReference type="GO" id="GO:0009706">
    <property type="term" value="C:chloroplast inner membrane"/>
    <property type="evidence" value="ECO:0007669"/>
    <property type="project" value="TreeGrafter"/>
</dbReference>
<keyword evidence="5 6" id="KW-0472">Membrane</keyword>
<keyword evidence="4 6" id="KW-1133">Transmembrane helix</keyword>
<reference evidence="7 8" key="1">
    <citation type="journal article" date="2014" name="BMC Genomics">
        <title>Oil accumulation mechanisms of the oleaginous microalga Chlorella protothecoides revealed through its genome, transcriptomes, and proteomes.</title>
        <authorList>
            <person name="Gao C."/>
            <person name="Wang Y."/>
            <person name="Shen Y."/>
            <person name="Yan D."/>
            <person name="He X."/>
            <person name="Dai J."/>
            <person name="Wu Q."/>
        </authorList>
    </citation>
    <scope>NUCLEOTIDE SEQUENCE [LARGE SCALE GENOMIC DNA]</scope>
    <source>
        <strain evidence="7 8">0710</strain>
    </source>
</reference>
<keyword evidence="8" id="KW-1185">Reference proteome</keyword>
<name>A0A087SIC0_AUXPR</name>
<evidence type="ECO:0000256" key="1">
    <source>
        <dbReference type="ARBA" id="ARBA00004370"/>
    </source>
</evidence>
<organism evidence="7 8">
    <name type="scientific">Auxenochlorella protothecoides</name>
    <name type="common">Green microalga</name>
    <name type="synonym">Chlorella protothecoides</name>
    <dbReference type="NCBI Taxonomy" id="3075"/>
    <lineage>
        <taxon>Eukaryota</taxon>
        <taxon>Viridiplantae</taxon>
        <taxon>Chlorophyta</taxon>
        <taxon>core chlorophytes</taxon>
        <taxon>Trebouxiophyceae</taxon>
        <taxon>Chlorellales</taxon>
        <taxon>Chlorellaceae</taxon>
        <taxon>Auxenochlorella</taxon>
    </lineage>
</organism>
<keyword evidence="3 6" id="KW-0812">Transmembrane</keyword>
<dbReference type="RefSeq" id="XP_011398370.1">
    <property type="nucleotide sequence ID" value="XM_011400068.1"/>
</dbReference>
<evidence type="ECO:0000256" key="6">
    <source>
        <dbReference type="SAM" id="Phobius"/>
    </source>
</evidence>
<feature type="transmembrane region" description="Helical" evidence="6">
    <location>
        <begin position="53"/>
        <end position="73"/>
    </location>
</feature>
<dbReference type="GeneID" id="23611892"/>
<comment type="similarity">
    <text evidence="2">Belongs to the TMEM14 family.</text>
</comment>
<dbReference type="EMBL" id="KL662119">
    <property type="protein sequence ID" value="KFM25474.1"/>
    <property type="molecule type" value="Genomic_DNA"/>
</dbReference>
<sequence>MTTLTCVFGAFVLGGGLMGYIKKGSTTSLVASTAVSLLLFVSASLMGRPDQRIGSLLALGTCLALGALMGKRYKDSRKVFPAGVLTVLSSAMAIGHLKTLL</sequence>
<evidence type="ECO:0000313" key="8">
    <source>
        <dbReference type="Proteomes" id="UP000028924"/>
    </source>
</evidence>
<dbReference type="KEGG" id="apro:F751_0501"/>
<evidence type="ECO:0000256" key="2">
    <source>
        <dbReference type="ARBA" id="ARBA00007590"/>
    </source>
</evidence>
<dbReference type="InterPro" id="IPR005349">
    <property type="entry name" value="TMEM14"/>
</dbReference>
<dbReference type="PANTHER" id="PTHR12668">
    <property type="entry name" value="TRANSMEMBRANE PROTEIN 14, 15"/>
    <property type="match status" value="1"/>
</dbReference>
<protein>
    <submittedName>
        <fullName evidence="7">UPF0136 membrane protein</fullName>
    </submittedName>
</protein>
<evidence type="ECO:0000256" key="5">
    <source>
        <dbReference type="ARBA" id="ARBA00023136"/>
    </source>
</evidence>
<evidence type="ECO:0000256" key="3">
    <source>
        <dbReference type="ARBA" id="ARBA00022692"/>
    </source>
</evidence>
<dbReference type="InterPro" id="IPR044890">
    <property type="entry name" value="TMEM14_sf"/>
</dbReference>
<dbReference type="Gene3D" id="1.10.10.1740">
    <property type="entry name" value="Transmembrane protein 14-like"/>
    <property type="match status" value="1"/>
</dbReference>
<evidence type="ECO:0000256" key="4">
    <source>
        <dbReference type="ARBA" id="ARBA00022989"/>
    </source>
</evidence>
<dbReference type="Pfam" id="PF03647">
    <property type="entry name" value="Tmemb_14"/>
    <property type="match status" value="1"/>
</dbReference>
<accession>A0A087SIC0</accession>
<dbReference type="OrthoDB" id="5620at2759"/>
<dbReference type="AlphaFoldDB" id="A0A087SIC0"/>
<feature type="transmembrane region" description="Helical" evidence="6">
    <location>
        <begin position="29"/>
        <end position="46"/>
    </location>
</feature>